<dbReference type="EMBL" id="BBMR01000002">
    <property type="protein sequence ID" value="GAL17778.1"/>
    <property type="molecule type" value="Genomic_DNA"/>
</dbReference>
<dbReference type="AlphaFoldDB" id="A0A090RT83"/>
<dbReference type="PROSITE" id="PS51257">
    <property type="entry name" value="PROKAR_LIPOPROTEIN"/>
    <property type="match status" value="1"/>
</dbReference>
<sequence>MRNGVGFVLGLTALISGCSSSISVEERQPMREEIDASTAQIVNRLSELYQNWLSSSPMRKGMPLFLCLTSKCPFLAPEWVLALFIIKQMAQ</sequence>
<evidence type="ECO:0000313" key="1">
    <source>
        <dbReference type="EMBL" id="GAL17778.1"/>
    </source>
</evidence>
<gene>
    <name evidence="1" type="ORF">JCM19235_6331</name>
</gene>
<name>A0A090RT83_9VIBR</name>
<keyword evidence="2" id="KW-1185">Reference proteome</keyword>
<dbReference type="STRING" id="990268.JCM19235_6331"/>
<reference evidence="1 2" key="1">
    <citation type="submission" date="2014-09" db="EMBL/GenBank/DDBJ databases">
        <title>Vibrio maritimus JCM 19235. (C45) whole genome shotgun sequence.</title>
        <authorList>
            <person name="Sawabe T."/>
            <person name="Meirelles P."/>
            <person name="Nakanishi M."/>
            <person name="Sayaka M."/>
            <person name="Hattori M."/>
            <person name="Ohkuma M."/>
        </authorList>
    </citation>
    <scope>NUCLEOTIDE SEQUENCE [LARGE SCALE GENOMIC DNA]</scope>
    <source>
        <strain evidence="2">JCM19235</strain>
    </source>
</reference>
<proteinExistence type="predicted"/>
<protein>
    <recommendedName>
        <fullName evidence="3">Lipoprotein</fullName>
    </recommendedName>
</protein>
<organism evidence="1 2">
    <name type="scientific">Vibrio maritimus</name>
    <dbReference type="NCBI Taxonomy" id="990268"/>
    <lineage>
        <taxon>Bacteria</taxon>
        <taxon>Pseudomonadati</taxon>
        <taxon>Pseudomonadota</taxon>
        <taxon>Gammaproteobacteria</taxon>
        <taxon>Vibrionales</taxon>
        <taxon>Vibrionaceae</taxon>
        <taxon>Vibrio</taxon>
    </lineage>
</organism>
<dbReference type="Proteomes" id="UP000029228">
    <property type="component" value="Unassembled WGS sequence"/>
</dbReference>
<accession>A0A090RT83</accession>
<comment type="caution">
    <text evidence="1">The sequence shown here is derived from an EMBL/GenBank/DDBJ whole genome shotgun (WGS) entry which is preliminary data.</text>
</comment>
<evidence type="ECO:0000313" key="2">
    <source>
        <dbReference type="Proteomes" id="UP000029228"/>
    </source>
</evidence>
<evidence type="ECO:0008006" key="3">
    <source>
        <dbReference type="Google" id="ProtNLM"/>
    </source>
</evidence>